<keyword evidence="5" id="KW-1185">Reference proteome</keyword>
<dbReference type="Proteomes" id="UP001158067">
    <property type="component" value="Unassembled WGS sequence"/>
</dbReference>
<organism evidence="4 5">
    <name type="scientific">Neorhodopirellula lusitana</name>
    <dbReference type="NCBI Taxonomy" id="445327"/>
    <lineage>
        <taxon>Bacteria</taxon>
        <taxon>Pseudomonadati</taxon>
        <taxon>Planctomycetota</taxon>
        <taxon>Planctomycetia</taxon>
        <taxon>Pirellulales</taxon>
        <taxon>Pirellulaceae</taxon>
        <taxon>Neorhodopirellula</taxon>
    </lineage>
</organism>
<dbReference type="RefSeq" id="WP_283432396.1">
    <property type="nucleotide sequence ID" value="NZ_FXUG01000004.1"/>
</dbReference>
<dbReference type="InterPro" id="IPR012334">
    <property type="entry name" value="Pectin_lyas_fold"/>
</dbReference>
<dbReference type="PANTHER" id="PTHR36453">
    <property type="entry name" value="SECRETED PROTEIN-RELATED"/>
    <property type="match status" value="1"/>
</dbReference>
<dbReference type="InterPro" id="IPR039448">
    <property type="entry name" value="Beta_helix"/>
</dbReference>
<evidence type="ECO:0000256" key="1">
    <source>
        <dbReference type="SAM" id="MobiDB-lite"/>
    </source>
</evidence>
<dbReference type="Gene3D" id="2.160.20.10">
    <property type="entry name" value="Single-stranded right-handed beta-helix, Pectin lyase-like"/>
    <property type="match status" value="2"/>
</dbReference>
<dbReference type="InterPro" id="IPR011050">
    <property type="entry name" value="Pectin_lyase_fold/virulence"/>
</dbReference>
<feature type="chain" id="PRO_5045188207" evidence="2">
    <location>
        <begin position="19"/>
        <end position="742"/>
    </location>
</feature>
<dbReference type="SUPFAM" id="SSF51126">
    <property type="entry name" value="Pectin lyase-like"/>
    <property type="match status" value="1"/>
</dbReference>
<comment type="caution">
    <text evidence="4">The sequence shown here is derived from an EMBL/GenBank/DDBJ whole genome shotgun (WGS) entry which is preliminary data.</text>
</comment>
<dbReference type="EMBL" id="FXUG01000004">
    <property type="protein sequence ID" value="SMP54128.1"/>
    <property type="molecule type" value="Genomic_DNA"/>
</dbReference>
<feature type="domain" description="Right handed beta helix" evidence="3">
    <location>
        <begin position="348"/>
        <end position="517"/>
    </location>
</feature>
<reference evidence="4 5" key="1">
    <citation type="submission" date="2017-05" db="EMBL/GenBank/DDBJ databases">
        <authorList>
            <person name="Varghese N."/>
            <person name="Submissions S."/>
        </authorList>
    </citation>
    <scope>NUCLEOTIDE SEQUENCE [LARGE SCALE GENOMIC DNA]</scope>
    <source>
        <strain evidence="4 5">DSM 25457</strain>
    </source>
</reference>
<sequence length="742" mass="82043">MKKLLTIVLAITSAIATGATVPAETYFVSPEGSDTNTGMSETQPFQMVQHAIDQMNSGDTLVVLDGVYTGTLKLKSGIFIRAKNPRKVIFSGAQRLQGKFEKHSGDIYKIDIGMEPKQVFYQNKPMTWARWPNMQWSENWNRSKKWASGSAGMGTLNHKAFADLKDLDLTDGYCFIRYAKGNSCYSRAIKRFDGTTMLWDDTNFYNRLFTGEDGKRGRMAIAEGAKGVRGTFFLAGALDLLDDEGEWFAKDGTLYVHAPNSHAPNTNGTAGRQPNPADLLVKTNDYSIYQGDALSKVAMEGIDFFATSVKLANPANDQIVFRNSHFSYIGAEPLFVDTPNGKRASKPIHVAGSRVGFDNCLFAGAQNTALNLVGSMLYVRNCVFTENNRHGNFQSVPLFISASGTYLVSHNTFFNNCSDAIRIGFQDNYVKSRNPDVSYNNICNAGIYNSDVSGAYFPKMTQHYTEFHHNWVHSVKGNGVRLDQAGEEFTVHHNVFWSSKRGMSIEGYGKFNVYNNTSFRNKEACDLIRNVVPKAKGSNPEMVSNDTSFPPIDDWNVLNNLVQKFADSVGPSEKGPFDQSKAKGTLHPERSKSKSIPVTDRGDIQGNMTKIKPAIFTNANLSGLNFIPANRSVEGGVSSTPELVAEGVTHLGTYRGAYGYRDKAWSAGSDWMPYGIDVPTTMARSEQFAKKYGPISVIPEIHIENLPTGLLSRTTYEPPPADDSQRPKPKKKRSKKGKPNKP</sequence>
<proteinExistence type="predicted"/>
<dbReference type="PANTHER" id="PTHR36453:SF1">
    <property type="entry name" value="RIGHT HANDED BETA HELIX DOMAIN-CONTAINING PROTEIN"/>
    <property type="match status" value="1"/>
</dbReference>
<dbReference type="Pfam" id="PF13229">
    <property type="entry name" value="Beta_helix"/>
    <property type="match status" value="1"/>
</dbReference>
<accession>A0ABY1Q1K1</accession>
<feature type="region of interest" description="Disordered" evidence="1">
    <location>
        <begin position="569"/>
        <end position="605"/>
    </location>
</feature>
<feature type="compositionally biased region" description="Basic residues" evidence="1">
    <location>
        <begin position="727"/>
        <end position="742"/>
    </location>
</feature>
<evidence type="ECO:0000259" key="3">
    <source>
        <dbReference type="Pfam" id="PF13229"/>
    </source>
</evidence>
<feature type="region of interest" description="Disordered" evidence="1">
    <location>
        <begin position="709"/>
        <end position="742"/>
    </location>
</feature>
<feature type="signal peptide" evidence="2">
    <location>
        <begin position="1"/>
        <end position="18"/>
    </location>
</feature>
<protein>
    <submittedName>
        <fullName evidence="4">Right handed beta helix region</fullName>
    </submittedName>
</protein>
<name>A0ABY1Q1K1_9BACT</name>
<gene>
    <name evidence="4" type="ORF">SAMN06265222_104212</name>
</gene>
<evidence type="ECO:0000313" key="4">
    <source>
        <dbReference type="EMBL" id="SMP54128.1"/>
    </source>
</evidence>
<evidence type="ECO:0000313" key="5">
    <source>
        <dbReference type="Proteomes" id="UP001158067"/>
    </source>
</evidence>
<keyword evidence="2" id="KW-0732">Signal</keyword>
<evidence type="ECO:0000256" key="2">
    <source>
        <dbReference type="SAM" id="SignalP"/>
    </source>
</evidence>